<name>A0A368LJF2_9VIBR</name>
<comment type="caution">
    <text evidence="1">The sequence shown here is derived from an EMBL/GenBank/DDBJ whole genome shotgun (WGS) entry which is preliminary data.</text>
</comment>
<dbReference type="EMBL" id="QPGL01000002">
    <property type="protein sequence ID" value="RCS70765.1"/>
    <property type="molecule type" value="Genomic_DNA"/>
</dbReference>
<dbReference type="GeneID" id="303190278"/>
<evidence type="ECO:0000313" key="1">
    <source>
        <dbReference type="EMBL" id="RCS70765.1"/>
    </source>
</evidence>
<gene>
    <name evidence="1" type="ORF">CIK83_15235</name>
</gene>
<sequence>MFLQKLLTYCINKKVSINMAIMIDAVGMDGLTYNQLCERYSMAFTPKNVAKLCDIIGRNPEHFIRTSKAHILAEKGINWDTRLSKKPPTLICLSETGELIYLDIQKIIKPKNKLEKNTLF</sequence>
<accession>A0A368LJF2</accession>
<protein>
    <submittedName>
        <fullName evidence="1">Uncharacterized protein</fullName>
    </submittedName>
</protein>
<proteinExistence type="predicted"/>
<keyword evidence="2" id="KW-1185">Reference proteome</keyword>
<dbReference type="RefSeq" id="WP_086959819.1">
    <property type="nucleotide sequence ID" value="NZ_AP018681.1"/>
</dbReference>
<evidence type="ECO:0000313" key="2">
    <source>
        <dbReference type="Proteomes" id="UP000252479"/>
    </source>
</evidence>
<dbReference type="AlphaFoldDB" id="A0A368LJF2"/>
<dbReference type="Proteomes" id="UP000252479">
    <property type="component" value="Unassembled WGS sequence"/>
</dbReference>
<reference evidence="1 2" key="1">
    <citation type="journal article" date="2017" name="Elife">
        <title>Extensive horizontal gene transfer in cheese-associated bacteria.</title>
        <authorList>
            <person name="Bonham K.S."/>
            <person name="Wolfe B.E."/>
            <person name="Dutton R.J."/>
        </authorList>
    </citation>
    <scope>NUCLEOTIDE SEQUENCE [LARGE SCALE GENOMIC DNA]</scope>
    <source>
        <strain evidence="1 2">JB196</strain>
    </source>
</reference>
<organism evidence="1 2">
    <name type="scientific">Vibrio casei</name>
    <dbReference type="NCBI Taxonomy" id="673372"/>
    <lineage>
        <taxon>Bacteria</taxon>
        <taxon>Pseudomonadati</taxon>
        <taxon>Pseudomonadota</taxon>
        <taxon>Gammaproteobacteria</taxon>
        <taxon>Vibrionales</taxon>
        <taxon>Vibrionaceae</taxon>
        <taxon>Vibrio</taxon>
    </lineage>
</organism>